<feature type="region of interest" description="Disordered" evidence="1">
    <location>
        <begin position="53"/>
        <end position="101"/>
    </location>
</feature>
<comment type="caution">
    <text evidence="2">The sequence shown here is derived from an EMBL/GenBank/DDBJ whole genome shotgun (WGS) entry which is preliminary data.</text>
</comment>
<sequence>MDKKNLEPLSKKSQNDLMRKKLEAELRATEEIARIKQSVIEKRLAVELASLEQEQVAQEQEKSGDGKTDESRPSEEHPVGKKTSKVPVSPGEAEEGNRRWLKKFVTSSAKAESKEITADAATYSAFLDVPLKKSPFCGNRSVVATKHPIPITPMPEFFKALPGEEPVTENAEQHPKKRGFFLKDAFRKLSKRMKAEDRKKNAQDSQEPAADRNAGE</sequence>
<dbReference type="EMBL" id="JARGDH010000004">
    <property type="protein sequence ID" value="KAL0271570.1"/>
    <property type="molecule type" value="Genomic_DNA"/>
</dbReference>
<gene>
    <name evidence="2" type="ORF">PYX00_008625</name>
</gene>
<proteinExistence type="predicted"/>
<evidence type="ECO:0000313" key="2">
    <source>
        <dbReference type="EMBL" id="KAL0271570.1"/>
    </source>
</evidence>
<accession>A0AAW2HQ69</accession>
<name>A0AAW2HQ69_9NEOP</name>
<evidence type="ECO:0000256" key="1">
    <source>
        <dbReference type="SAM" id="MobiDB-lite"/>
    </source>
</evidence>
<feature type="compositionally biased region" description="Basic and acidic residues" evidence="1">
    <location>
        <begin position="193"/>
        <end position="202"/>
    </location>
</feature>
<organism evidence="2">
    <name type="scientific">Menopon gallinae</name>
    <name type="common">poultry shaft louse</name>
    <dbReference type="NCBI Taxonomy" id="328185"/>
    <lineage>
        <taxon>Eukaryota</taxon>
        <taxon>Metazoa</taxon>
        <taxon>Ecdysozoa</taxon>
        <taxon>Arthropoda</taxon>
        <taxon>Hexapoda</taxon>
        <taxon>Insecta</taxon>
        <taxon>Pterygota</taxon>
        <taxon>Neoptera</taxon>
        <taxon>Paraneoptera</taxon>
        <taxon>Psocodea</taxon>
        <taxon>Troctomorpha</taxon>
        <taxon>Phthiraptera</taxon>
        <taxon>Amblycera</taxon>
        <taxon>Menoponidae</taxon>
        <taxon>Menopon</taxon>
    </lineage>
</organism>
<protein>
    <submittedName>
        <fullName evidence="2">Uncharacterized protein</fullName>
    </submittedName>
</protein>
<reference evidence="2" key="1">
    <citation type="journal article" date="2024" name="Gigascience">
        <title>Chromosome-level genome of the poultry shaft louse Menopon gallinae provides insight into the host-switching and adaptive evolution of parasitic lice.</title>
        <authorList>
            <person name="Xu Y."/>
            <person name="Ma L."/>
            <person name="Liu S."/>
            <person name="Liang Y."/>
            <person name="Liu Q."/>
            <person name="He Z."/>
            <person name="Tian L."/>
            <person name="Duan Y."/>
            <person name="Cai W."/>
            <person name="Li H."/>
            <person name="Song F."/>
        </authorList>
    </citation>
    <scope>NUCLEOTIDE SEQUENCE</scope>
    <source>
        <strain evidence="2">Cailab_2023a</strain>
    </source>
</reference>
<dbReference type="AlphaFoldDB" id="A0AAW2HQ69"/>
<feature type="region of interest" description="Disordered" evidence="1">
    <location>
        <begin position="191"/>
        <end position="216"/>
    </location>
</feature>
<feature type="compositionally biased region" description="Basic and acidic residues" evidence="1">
    <location>
        <begin position="59"/>
        <end position="79"/>
    </location>
</feature>